<name>A0A815TCQ6_9BILA</name>
<reference evidence="1" key="1">
    <citation type="submission" date="2021-02" db="EMBL/GenBank/DDBJ databases">
        <authorList>
            <person name="Nowell W R."/>
        </authorList>
    </citation>
    <scope>NUCLEOTIDE SEQUENCE</scope>
</reference>
<sequence length="163" mass="18324">MIEKSPEETVVYTTTTTVDSIAANSIITASTYVAEISYDRTKLIVLKQSALNLKIALEQSDVLAYNEETDSRRKSTIADHFTLRKLLAKLDISDEAMISVQMNNRPALNLKIALEQSDVLAYNEETDSRRKSTIADHFTLRKLLAKLDISDEAMISVQMNNRP</sequence>
<organism evidence="1 2">
    <name type="scientific">Didymodactylos carnosus</name>
    <dbReference type="NCBI Taxonomy" id="1234261"/>
    <lineage>
        <taxon>Eukaryota</taxon>
        <taxon>Metazoa</taxon>
        <taxon>Spiralia</taxon>
        <taxon>Gnathifera</taxon>
        <taxon>Rotifera</taxon>
        <taxon>Eurotatoria</taxon>
        <taxon>Bdelloidea</taxon>
        <taxon>Philodinida</taxon>
        <taxon>Philodinidae</taxon>
        <taxon>Didymodactylos</taxon>
    </lineage>
</organism>
<comment type="caution">
    <text evidence="1">The sequence shown here is derived from an EMBL/GenBank/DDBJ whole genome shotgun (WGS) entry which is preliminary data.</text>
</comment>
<gene>
    <name evidence="1" type="ORF">GPM918_LOCUS36724</name>
</gene>
<evidence type="ECO:0000313" key="1">
    <source>
        <dbReference type="EMBL" id="CAF1501990.1"/>
    </source>
</evidence>
<keyword evidence="2" id="KW-1185">Reference proteome</keyword>
<accession>A0A815TCQ6</accession>
<evidence type="ECO:0000313" key="2">
    <source>
        <dbReference type="Proteomes" id="UP000663829"/>
    </source>
</evidence>
<dbReference type="Proteomes" id="UP000663829">
    <property type="component" value="Unassembled WGS sequence"/>
</dbReference>
<dbReference type="EMBL" id="CAJNOQ010022503">
    <property type="protein sequence ID" value="CAF1501990.1"/>
    <property type="molecule type" value="Genomic_DNA"/>
</dbReference>
<dbReference type="AlphaFoldDB" id="A0A815TCQ6"/>
<proteinExistence type="predicted"/>
<protein>
    <submittedName>
        <fullName evidence="1">Uncharacterized protein</fullName>
    </submittedName>
</protein>